<dbReference type="EMBL" id="JAXAFJ010000006">
    <property type="protein sequence ID" value="MDX6806703.1"/>
    <property type="molecule type" value="Genomic_DNA"/>
</dbReference>
<dbReference type="Pfam" id="PF02581">
    <property type="entry name" value="TMP-TENI"/>
    <property type="match status" value="1"/>
</dbReference>
<evidence type="ECO:0000313" key="2">
    <source>
        <dbReference type="EMBL" id="MDX6806703.1"/>
    </source>
</evidence>
<dbReference type="SUPFAM" id="SSF51391">
    <property type="entry name" value="Thiamin phosphate synthase"/>
    <property type="match status" value="1"/>
</dbReference>
<reference evidence="2 3" key="1">
    <citation type="submission" date="2023-11" db="EMBL/GenBank/DDBJ databases">
        <authorList>
            <person name="Bao R."/>
        </authorList>
    </citation>
    <scope>NUCLEOTIDE SEQUENCE [LARGE SCALE GENOMIC DNA]</scope>
    <source>
        <strain evidence="2 3">PJ23</strain>
    </source>
</reference>
<dbReference type="RefSeq" id="WP_319844826.1">
    <property type="nucleotide sequence ID" value="NZ_JAXAFJ010000006.1"/>
</dbReference>
<dbReference type="InterPro" id="IPR013785">
    <property type="entry name" value="Aldolase_TIM"/>
</dbReference>
<name>A0ABU4RRA9_9HYPH</name>
<dbReference type="Gene3D" id="3.20.20.70">
    <property type="entry name" value="Aldolase class I"/>
    <property type="match status" value="1"/>
</dbReference>
<dbReference type="InterPro" id="IPR022998">
    <property type="entry name" value="ThiamineP_synth_TenI"/>
</dbReference>
<dbReference type="CDD" id="cd00564">
    <property type="entry name" value="TMP_TenI"/>
    <property type="match status" value="1"/>
</dbReference>
<protein>
    <submittedName>
        <fullName evidence="2">Thiamine phosphate synthase</fullName>
    </submittedName>
</protein>
<evidence type="ECO:0000313" key="3">
    <source>
        <dbReference type="Proteomes" id="UP001274321"/>
    </source>
</evidence>
<organism evidence="2 3">
    <name type="scientific">Terrihabitans rhizophilus</name>
    <dbReference type="NCBI Taxonomy" id="3092662"/>
    <lineage>
        <taxon>Bacteria</taxon>
        <taxon>Pseudomonadati</taxon>
        <taxon>Pseudomonadota</taxon>
        <taxon>Alphaproteobacteria</taxon>
        <taxon>Hyphomicrobiales</taxon>
        <taxon>Terrihabitans</taxon>
    </lineage>
</organism>
<evidence type="ECO:0000259" key="1">
    <source>
        <dbReference type="Pfam" id="PF02581"/>
    </source>
</evidence>
<feature type="domain" description="Thiamine phosphate synthase/TenI" evidence="1">
    <location>
        <begin position="16"/>
        <end position="188"/>
    </location>
</feature>
<dbReference type="InterPro" id="IPR036206">
    <property type="entry name" value="ThiamineP_synth_sf"/>
</dbReference>
<gene>
    <name evidence="2" type="ORF">SCD90_11565</name>
</gene>
<sequence>MSKTSQKGDAARLMLISPVLQPDADFEGALAAALEAAEISAVVLRVEPGGDERGLLKVLKPLVELAQERGAAVLVEGAPDLVGKSGADGIHALGEKQAVEATERFRPEKIVGVGGLRTRDTAMSVGEIGADYVLFGDPGKGGEAPPLDALLDRLAWWAEVFVIPCVGYAAAPDAVSRIAATGAEFVALGPWVWTHDEGPGAAVSGAVDALALGEAV</sequence>
<dbReference type="Proteomes" id="UP001274321">
    <property type="component" value="Unassembled WGS sequence"/>
</dbReference>
<comment type="caution">
    <text evidence="2">The sequence shown here is derived from an EMBL/GenBank/DDBJ whole genome shotgun (WGS) entry which is preliminary data.</text>
</comment>
<proteinExistence type="predicted"/>
<accession>A0ABU4RRA9</accession>
<keyword evidence="3" id="KW-1185">Reference proteome</keyword>